<dbReference type="PANTHER" id="PTHR31744:SF210">
    <property type="entry name" value="NAC DOMAIN-CONTAINING PROTEIN 86-LIKE"/>
    <property type="match status" value="1"/>
</dbReference>
<dbReference type="InterPro" id="IPR003441">
    <property type="entry name" value="NAC-dom"/>
</dbReference>
<evidence type="ECO:0000259" key="5">
    <source>
        <dbReference type="PROSITE" id="PS51005"/>
    </source>
</evidence>
<dbReference type="SUPFAM" id="SSF101941">
    <property type="entry name" value="NAC domain"/>
    <property type="match status" value="1"/>
</dbReference>
<dbReference type="EMBL" id="RDQH01000327">
    <property type="protein sequence ID" value="RXI07585.1"/>
    <property type="molecule type" value="Genomic_DNA"/>
</dbReference>
<protein>
    <recommendedName>
        <fullName evidence="5">NAC domain-containing protein</fullName>
    </recommendedName>
</protein>
<dbReference type="STRING" id="3750.A0A498KPH0"/>
<organism evidence="6 7">
    <name type="scientific">Malus domestica</name>
    <name type="common">Apple</name>
    <name type="synonym">Pyrus malus</name>
    <dbReference type="NCBI Taxonomy" id="3750"/>
    <lineage>
        <taxon>Eukaryota</taxon>
        <taxon>Viridiplantae</taxon>
        <taxon>Streptophyta</taxon>
        <taxon>Embryophyta</taxon>
        <taxon>Tracheophyta</taxon>
        <taxon>Spermatophyta</taxon>
        <taxon>Magnoliopsida</taxon>
        <taxon>eudicotyledons</taxon>
        <taxon>Gunneridae</taxon>
        <taxon>Pentapetalae</taxon>
        <taxon>rosids</taxon>
        <taxon>fabids</taxon>
        <taxon>Rosales</taxon>
        <taxon>Rosaceae</taxon>
        <taxon>Amygdaloideae</taxon>
        <taxon>Maleae</taxon>
        <taxon>Malus</taxon>
    </lineage>
</organism>
<dbReference type="Pfam" id="PF02365">
    <property type="entry name" value="NAM"/>
    <property type="match status" value="1"/>
</dbReference>
<dbReference type="PROSITE" id="PS51005">
    <property type="entry name" value="NAC"/>
    <property type="match status" value="1"/>
</dbReference>
<accession>A0A498KPH0</accession>
<dbReference type="GO" id="GO:0006355">
    <property type="term" value="P:regulation of DNA-templated transcription"/>
    <property type="evidence" value="ECO:0007669"/>
    <property type="project" value="InterPro"/>
</dbReference>
<keyword evidence="7" id="KW-1185">Reference proteome</keyword>
<evidence type="ECO:0000256" key="4">
    <source>
        <dbReference type="ARBA" id="ARBA00023242"/>
    </source>
</evidence>
<keyword evidence="3" id="KW-0804">Transcription</keyword>
<keyword evidence="2" id="KW-0238">DNA-binding</keyword>
<evidence type="ECO:0000256" key="2">
    <source>
        <dbReference type="ARBA" id="ARBA00023125"/>
    </source>
</evidence>
<name>A0A498KPH0_MALDO</name>
<reference evidence="6 7" key="1">
    <citation type="submission" date="2018-10" db="EMBL/GenBank/DDBJ databases">
        <title>A high-quality apple genome assembly.</title>
        <authorList>
            <person name="Hu J."/>
        </authorList>
    </citation>
    <scope>NUCLEOTIDE SEQUENCE [LARGE SCALE GENOMIC DNA]</scope>
    <source>
        <strain evidence="7">cv. HFTH1</strain>
        <tissue evidence="6">Young leaf</tissue>
    </source>
</reference>
<proteinExistence type="predicted"/>
<sequence length="404" mass="45544">MTTEEGDAVHVNVIPLPGFRFHPTDELLGTDSHFRYLIPEIDVSKYEPWEIPAFFPEVHENEWFFFTRPKYKDIDKTRRDRATDQGFYKSTGDEREIRAEESESVIGKKRFLTFHEGRGLKAKKTDWVIHEFKETEVGSFVLCLLKNRSPSYKKPKGDPFCGKLADSGANSEDNQAAVSDGIPEPVEHLGYKGRGDVNSSESPDGSRLIDSNTILSFDDGDDETGDWKFPDLDDPAAFARFLELRAEMEEILNSPPQTPHQTPQDYLSSTFLSSGNIQLGAVLQANGTSDDCNTIQSPFGDNNYSYTDKNDISTCDEGEPHSFTVFDFENKAADDTPQEPCVQPEKYLRGVLHADICDNGYNNCQPTCGDKDSYLKSISTNDKDKQFSSIASNFENQTTNKRKR</sequence>
<dbReference type="AlphaFoldDB" id="A0A498KPH0"/>
<dbReference type="GO" id="GO:0003677">
    <property type="term" value="F:DNA binding"/>
    <property type="evidence" value="ECO:0007669"/>
    <property type="project" value="UniProtKB-KW"/>
</dbReference>
<feature type="domain" description="NAC" evidence="5">
    <location>
        <begin position="15"/>
        <end position="148"/>
    </location>
</feature>
<gene>
    <name evidence="6" type="ORF">DVH24_005358</name>
</gene>
<evidence type="ECO:0000313" key="6">
    <source>
        <dbReference type="EMBL" id="RXI07585.1"/>
    </source>
</evidence>
<comment type="caution">
    <text evidence="6">The sequence shown here is derived from an EMBL/GenBank/DDBJ whole genome shotgun (WGS) entry which is preliminary data.</text>
</comment>
<dbReference type="Gene3D" id="2.170.150.80">
    <property type="entry name" value="NAC domain"/>
    <property type="match status" value="1"/>
</dbReference>
<dbReference type="InterPro" id="IPR036093">
    <property type="entry name" value="NAC_dom_sf"/>
</dbReference>
<evidence type="ECO:0000313" key="7">
    <source>
        <dbReference type="Proteomes" id="UP000290289"/>
    </source>
</evidence>
<keyword evidence="4" id="KW-0539">Nucleus</keyword>
<evidence type="ECO:0000256" key="1">
    <source>
        <dbReference type="ARBA" id="ARBA00023015"/>
    </source>
</evidence>
<keyword evidence="1" id="KW-0805">Transcription regulation</keyword>
<dbReference type="PANTHER" id="PTHR31744">
    <property type="entry name" value="PROTEIN CUP-SHAPED COTYLEDON 2-RELATED"/>
    <property type="match status" value="1"/>
</dbReference>
<dbReference type="Proteomes" id="UP000290289">
    <property type="component" value="Chromosome 1"/>
</dbReference>
<evidence type="ECO:0000256" key="3">
    <source>
        <dbReference type="ARBA" id="ARBA00023163"/>
    </source>
</evidence>